<evidence type="ECO:0000313" key="1">
    <source>
        <dbReference type="EMBL" id="CAG7786960.1"/>
    </source>
</evidence>
<proteinExistence type="predicted"/>
<feature type="non-terminal residue" evidence="1">
    <location>
        <position position="1"/>
    </location>
</feature>
<accession>A0A8J2KHN8</accession>
<comment type="caution">
    <text evidence="1">The sequence shown here is derived from an EMBL/GenBank/DDBJ whole genome shotgun (WGS) entry which is preliminary data.</text>
</comment>
<keyword evidence="2" id="KW-1185">Reference proteome</keyword>
<name>A0A8J2KHN8_9HEXA</name>
<sequence length="24" mass="3098">MCHHRFGCFFGRDDDYYWDSREVR</sequence>
<dbReference type="Proteomes" id="UP000708208">
    <property type="component" value="Unassembled WGS sequence"/>
</dbReference>
<evidence type="ECO:0000313" key="2">
    <source>
        <dbReference type="Proteomes" id="UP000708208"/>
    </source>
</evidence>
<protein>
    <submittedName>
        <fullName evidence="1">Uncharacterized protein</fullName>
    </submittedName>
</protein>
<organism evidence="1 2">
    <name type="scientific">Allacma fusca</name>
    <dbReference type="NCBI Taxonomy" id="39272"/>
    <lineage>
        <taxon>Eukaryota</taxon>
        <taxon>Metazoa</taxon>
        <taxon>Ecdysozoa</taxon>
        <taxon>Arthropoda</taxon>
        <taxon>Hexapoda</taxon>
        <taxon>Collembola</taxon>
        <taxon>Symphypleona</taxon>
        <taxon>Sminthuridae</taxon>
        <taxon>Allacma</taxon>
    </lineage>
</organism>
<gene>
    <name evidence="1" type="ORF">AFUS01_LOCUS25506</name>
</gene>
<dbReference type="EMBL" id="CAJVCH010330298">
    <property type="protein sequence ID" value="CAG7786960.1"/>
    <property type="molecule type" value="Genomic_DNA"/>
</dbReference>
<reference evidence="1" key="1">
    <citation type="submission" date="2021-06" db="EMBL/GenBank/DDBJ databases">
        <authorList>
            <person name="Hodson N. C."/>
            <person name="Mongue J. A."/>
            <person name="Jaron S. K."/>
        </authorList>
    </citation>
    <scope>NUCLEOTIDE SEQUENCE</scope>
</reference>
<dbReference type="AlphaFoldDB" id="A0A8J2KHN8"/>